<protein>
    <submittedName>
        <fullName evidence="1">Uncharacterized protein</fullName>
    </submittedName>
</protein>
<gene>
    <name evidence="1" type="ORF">MLD38_011473</name>
</gene>
<dbReference type="Proteomes" id="UP001057402">
    <property type="component" value="Chromosome 4"/>
</dbReference>
<name>A0ACB9R3R0_9MYRT</name>
<comment type="caution">
    <text evidence="1">The sequence shown here is derived from an EMBL/GenBank/DDBJ whole genome shotgun (WGS) entry which is preliminary data.</text>
</comment>
<reference evidence="2" key="1">
    <citation type="journal article" date="2023" name="Front. Plant Sci.">
        <title>Chromosomal-level genome assembly of Melastoma candidum provides insights into trichome evolution.</title>
        <authorList>
            <person name="Zhong Y."/>
            <person name="Wu W."/>
            <person name="Sun C."/>
            <person name="Zou P."/>
            <person name="Liu Y."/>
            <person name="Dai S."/>
            <person name="Zhou R."/>
        </authorList>
    </citation>
    <scope>NUCLEOTIDE SEQUENCE [LARGE SCALE GENOMIC DNA]</scope>
</reference>
<accession>A0ACB9R3R0</accession>
<dbReference type="EMBL" id="CM042883">
    <property type="protein sequence ID" value="KAI4373340.1"/>
    <property type="molecule type" value="Genomic_DNA"/>
</dbReference>
<organism evidence="1 2">
    <name type="scientific">Melastoma candidum</name>
    <dbReference type="NCBI Taxonomy" id="119954"/>
    <lineage>
        <taxon>Eukaryota</taxon>
        <taxon>Viridiplantae</taxon>
        <taxon>Streptophyta</taxon>
        <taxon>Embryophyta</taxon>
        <taxon>Tracheophyta</taxon>
        <taxon>Spermatophyta</taxon>
        <taxon>Magnoliopsida</taxon>
        <taxon>eudicotyledons</taxon>
        <taxon>Gunneridae</taxon>
        <taxon>Pentapetalae</taxon>
        <taxon>rosids</taxon>
        <taxon>malvids</taxon>
        <taxon>Myrtales</taxon>
        <taxon>Melastomataceae</taxon>
        <taxon>Melastomatoideae</taxon>
        <taxon>Melastomateae</taxon>
        <taxon>Melastoma</taxon>
    </lineage>
</organism>
<evidence type="ECO:0000313" key="2">
    <source>
        <dbReference type="Proteomes" id="UP001057402"/>
    </source>
</evidence>
<sequence length="302" mass="34490">MARQPMLWCNKNLGKNYLNWLGAEPQLVITEAELIKGALNNKDRVFYRAPAVNFTKKILGNGLIMSDGDKWANMRKLANHAFHGECLKGMVPDMVDSARMALDRWKDYEGREIEVFKEFTILTSEAISRTAFGSSYVEGRSIFEMLTRLSTLATKNAFRVGIPGIRRIWKTADQAGADKLEKDMHDAILEIIKKREERVAAGAINGFGNDFLGMLIEAWCDTDNTKRITIDNVVDECKTFYIAGQESTNTMMAWTMFLRAAHPEWQEEARKEVLHVFGNEAPNADGIAKLRTVRDYFYFYLY</sequence>
<keyword evidence="2" id="KW-1185">Reference proteome</keyword>
<proteinExistence type="predicted"/>
<evidence type="ECO:0000313" key="1">
    <source>
        <dbReference type="EMBL" id="KAI4373340.1"/>
    </source>
</evidence>